<accession>A0A917VD82</accession>
<dbReference type="AlphaFoldDB" id="A0A917VD82"/>
<reference evidence="2" key="1">
    <citation type="journal article" date="2014" name="Int. J. Syst. Evol. Microbiol.">
        <title>Complete genome sequence of Corynebacterium casei LMG S-19264T (=DSM 44701T), isolated from a smear-ripened cheese.</title>
        <authorList>
            <consortium name="US DOE Joint Genome Institute (JGI-PGF)"/>
            <person name="Walter F."/>
            <person name="Albersmeier A."/>
            <person name="Kalinowski J."/>
            <person name="Ruckert C."/>
        </authorList>
    </citation>
    <scope>NUCLEOTIDE SEQUENCE</scope>
    <source>
        <strain evidence="2">CGMCC 4.7278</strain>
    </source>
</reference>
<evidence type="ECO:0000256" key="1">
    <source>
        <dbReference type="SAM" id="MobiDB-lite"/>
    </source>
</evidence>
<keyword evidence="3" id="KW-1185">Reference proteome</keyword>
<name>A0A917VD82_9NOCA</name>
<evidence type="ECO:0000313" key="2">
    <source>
        <dbReference type="EMBL" id="GGK64860.1"/>
    </source>
</evidence>
<dbReference type="Proteomes" id="UP000612956">
    <property type="component" value="Unassembled WGS sequence"/>
</dbReference>
<evidence type="ECO:0000313" key="3">
    <source>
        <dbReference type="Proteomes" id="UP000612956"/>
    </source>
</evidence>
<gene>
    <name evidence="2" type="ORF">GCM10011591_41410</name>
</gene>
<proteinExistence type="predicted"/>
<reference evidence="2" key="2">
    <citation type="submission" date="2020-09" db="EMBL/GenBank/DDBJ databases">
        <authorList>
            <person name="Sun Q."/>
            <person name="Zhou Y."/>
        </authorList>
    </citation>
    <scope>NUCLEOTIDE SEQUENCE</scope>
    <source>
        <strain evidence="2">CGMCC 4.7278</strain>
    </source>
</reference>
<feature type="region of interest" description="Disordered" evidence="1">
    <location>
        <begin position="1"/>
        <end position="24"/>
    </location>
</feature>
<organism evidence="2 3">
    <name type="scientific">Nocardia camponoti</name>
    <dbReference type="NCBI Taxonomy" id="1616106"/>
    <lineage>
        <taxon>Bacteria</taxon>
        <taxon>Bacillati</taxon>
        <taxon>Actinomycetota</taxon>
        <taxon>Actinomycetes</taxon>
        <taxon>Mycobacteriales</taxon>
        <taxon>Nocardiaceae</taxon>
        <taxon>Nocardia</taxon>
    </lineage>
</organism>
<sequence length="88" mass="10351">MSPRAANYPDYSNNDRARTRHMTRTPYNAVARYIDRARDAKVAVNHRIFHCHNQTRYLMLQSKHSCRAHVDDENAVLHPISVSQKTFR</sequence>
<dbReference type="EMBL" id="BMMW01000004">
    <property type="protein sequence ID" value="GGK64860.1"/>
    <property type="molecule type" value="Genomic_DNA"/>
</dbReference>
<protein>
    <submittedName>
        <fullName evidence="2">Uncharacterized protein</fullName>
    </submittedName>
</protein>
<comment type="caution">
    <text evidence="2">The sequence shown here is derived from an EMBL/GenBank/DDBJ whole genome shotgun (WGS) entry which is preliminary data.</text>
</comment>